<reference evidence="6 7" key="1">
    <citation type="submission" date="2020-05" db="EMBL/GenBank/DDBJ databases">
        <authorList>
            <person name="Whitworth D."/>
        </authorList>
    </citation>
    <scope>NUCLEOTIDE SEQUENCE [LARGE SCALE GENOMIC DNA]</scope>
    <source>
        <strain evidence="6 7">CA046A</strain>
    </source>
</reference>
<dbReference type="PROSITE" id="PS50075">
    <property type="entry name" value="CARRIER"/>
    <property type="match status" value="1"/>
</dbReference>
<evidence type="ECO:0000256" key="1">
    <source>
        <dbReference type="ARBA" id="ARBA00001957"/>
    </source>
</evidence>
<dbReference type="FunFam" id="2.30.38.10:FF:000001">
    <property type="entry name" value="Non-ribosomal peptide synthetase PvdI"/>
    <property type="match status" value="1"/>
</dbReference>
<dbReference type="PROSITE" id="PS00012">
    <property type="entry name" value="PHOSPHOPANTETHEINE"/>
    <property type="match status" value="1"/>
</dbReference>
<feature type="non-terminal residue" evidence="6">
    <location>
        <position position="1"/>
    </location>
</feature>
<dbReference type="SUPFAM" id="SSF47336">
    <property type="entry name" value="ACP-like"/>
    <property type="match status" value="1"/>
</dbReference>
<accession>A0A7Y4JYX3</accession>
<dbReference type="Gene3D" id="3.30.300.30">
    <property type="match status" value="1"/>
</dbReference>
<dbReference type="InterPro" id="IPR020806">
    <property type="entry name" value="PKS_PP-bd"/>
</dbReference>
<evidence type="ECO:0000313" key="6">
    <source>
        <dbReference type="EMBL" id="NOK13760.1"/>
    </source>
</evidence>
<evidence type="ECO:0000256" key="4">
    <source>
        <dbReference type="ARBA" id="ARBA00022553"/>
    </source>
</evidence>
<dbReference type="SUPFAM" id="SSF56801">
    <property type="entry name" value="Acetyl-CoA synthetase-like"/>
    <property type="match status" value="1"/>
</dbReference>
<dbReference type="Pfam" id="PF00550">
    <property type="entry name" value="PP-binding"/>
    <property type="match status" value="1"/>
</dbReference>
<dbReference type="InterPro" id="IPR036736">
    <property type="entry name" value="ACP-like_sf"/>
</dbReference>
<sequence length="505" mass="55213">DALPRLLLEELRPNDWPASPPTVTVHSRNLAYVDFTSGSTGRPKGVAIEHRAVLRLFHGNHFARFGPDESFLLIAPISFDASTLEVWGPLLFGGRLVVFPPQSPSDLKLLRRVIEEHQVTATLLTAGLLTQVVDLEPEALKGLRQLLTGGDVVSAPHVRRVVEQFTLPVTNGYGPTESTVFAVCFRVTRPEQVGASLPIGAPIANTQVYLLDDALAPVPLGAPGELFIGGDGLARGYLSRPDLTAERFIPHPFSSVPGSRLYRTGDLARWREDGSLEFLGRLDHQVKLRGFRIELAEVEAALASHPLVRQAVALVREDAPGDKRLVAYVVAQPEQPMDVTALRDFLRERLPEFMRPSAIVRLDALPLTSNAKVDRRALPAPEGTAPVRANYEAPRNEIEQQLAKICGELLRVERVGVHDSFFELGGHSLLATQLVSRIRSTFGVELPLRDLFEASTVAELSLGVLHLTAAQQASEAELESVLEQFEQLSEEELQALLDAESSSGS</sequence>
<dbReference type="Gene3D" id="2.30.38.10">
    <property type="entry name" value="Luciferase, Domain 3"/>
    <property type="match status" value="1"/>
</dbReference>
<dbReference type="SMART" id="SM00823">
    <property type="entry name" value="PKS_PP"/>
    <property type="match status" value="1"/>
</dbReference>
<keyword evidence="4" id="KW-0597">Phosphoprotein</keyword>
<dbReference type="GO" id="GO:0005829">
    <property type="term" value="C:cytosol"/>
    <property type="evidence" value="ECO:0007669"/>
    <property type="project" value="TreeGrafter"/>
</dbReference>
<dbReference type="FunFam" id="1.10.1200.10:FF:000005">
    <property type="entry name" value="Nonribosomal peptide synthetase 1"/>
    <property type="match status" value="1"/>
</dbReference>
<dbReference type="InterPro" id="IPR045851">
    <property type="entry name" value="AMP-bd_C_sf"/>
</dbReference>
<dbReference type="RefSeq" id="WP_171420912.1">
    <property type="nucleotide sequence ID" value="NZ_JABFJW010000366.1"/>
</dbReference>
<dbReference type="CDD" id="cd12117">
    <property type="entry name" value="A_NRPS_Srf_like"/>
    <property type="match status" value="1"/>
</dbReference>
<dbReference type="FunFam" id="3.30.300.30:FF:000010">
    <property type="entry name" value="Enterobactin synthetase component F"/>
    <property type="match status" value="1"/>
</dbReference>
<dbReference type="GO" id="GO:0031177">
    <property type="term" value="F:phosphopantetheine binding"/>
    <property type="evidence" value="ECO:0007669"/>
    <property type="project" value="InterPro"/>
</dbReference>
<dbReference type="EMBL" id="JABFJW010000366">
    <property type="protein sequence ID" value="NOK13760.1"/>
    <property type="molecule type" value="Genomic_DNA"/>
</dbReference>
<dbReference type="InterPro" id="IPR020845">
    <property type="entry name" value="AMP-binding_CS"/>
</dbReference>
<dbReference type="InterPro" id="IPR000873">
    <property type="entry name" value="AMP-dep_synth/lig_dom"/>
</dbReference>
<dbReference type="Pfam" id="PF13193">
    <property type="entry name" value="AMP-binding_C"/>
    <property type="match status" value="1"/>
</dbReference>
<name>A0A7Y4JYX3_9BACT</name>
<dbReference type="InterPro" id="IPR029058">
    <property type="entry name" value="AB_hydrolase_fold"/>
</dbReference>
<protein>
    <submittedName>
        <fullName evidence="6">Non-ribosomal peptide synthetase</fullName>
    </submittedName>
</protein>
<dbReference type="Gene3D" id="3.40.50.980">
    <property type="match status" value="2"/>
</dbReference>
<dbReference type="PROSITE" id="PS00455">
    <property type="entry name" value="AMP_BINDING"/>
    <property type="match status" value="1"/>
</dbReference>
<dbReference type="GO" id="GO:0044550">
    <property type="term" value="P:secondary metabolite biosynthetic process"/>
    <property type="evidence" value="ECO:0007669"/>
    <property type="project" value="TreeGrafter"/>
</dbReference>
<gene>
    <name evidence="6" type="ORF">HNS30_32410</name>
</gene>
<dbReference type="InterPro" id="IPR006162">
    <property type="entry name" value="Ppantetheine_attach_site"/>
</dbReference>
<dbReference type="PANTHER" id="PTHR45527">
    <property type="entry name" value="NONRIBOSOMAL PEPTIDE SYNTHETASE"/>
    <property type="match status" value="1"/>
</dbReference>
<comment type="cofactor">
    <cofactor evidence="1">
        <name>pantetheine 4'-phosphate</name>
        <dbReference type="ChEBI" id="CHEBI:47942"/>
    </cofactor>
</comment>
<dbReference type="Proteomes" id="UP000528460">
    <property type="component" value="Unassembled WGS sequence"/>
</dbReference>
<comment type="caution">
    <text evidence="6">The sequence shown here is derived from an EMBL/GenBank/DDBJ whole genome shotgun (WGS) entry which is preliminary data.</text>
</comment>
<dbReference type="InterPro" id="IPR010071">
    <property type="entry name" value="AA_adenyl_dom"/>
</dbReference>
<dbReference type="Gene3D" id="3.40.50.1820">
    <property type="entry name" value="alpha/beta hydrolase"/>
    <property type="match status" value="1"/>
</dbReference>
<evidence type="ECO:0000256" key="3">
    <source>
        <dbReference type="ARBA" id="ARBA00022450"/>
    </source>
</evidence>
<organism evidence="6 7">
    <name type="scientific">Corallococcus exercitus</name>
    <dbReference type="NCBI Taxonomy" id="2316736"/>
    <lineage>
        <taxon>Bacteria</taxon>
        <taxon>Pseudomonadati</taxon>
        <taxon>Myxococcota</taxon>
        <taxon>Myxococcia</taxon>
        <taxon>Myxococcales</taxon>
        <taxon>Cystobacterineae</taxon>
        <taxon>Myxococcaceae</taxon>
        <taxon>Corallococcus</taxon>
    </lineage>
</organism>
<keyword evidence="3" id="KW-0596">Phosphopantetheine</keyword>
<evidence type="ECO:0000256" key="2">
    <source>
        <dbReference type="ARBA" id="ARBA00006432"/>
    </source>
</evidence>
<dbReference type="AlphaFoldDB" id="A0A7Y4JYX3"/>
<dbReference type="InterPro" id="IPR025110">
    <property type="entry name" value="AMP-bd_C"/>
</dbReference>
<dbReference type="GO" id="GO:0043041">
    <property type="term" value="P:amino acid activation for nonribosomal peptide biosynthetic process"/>
    <property type="evidence" value="ECO:0007669"/>
    <property type="project" value="TreeGrafter"/>
</dbReference>
<comment type="similarity">
    <text evidence="2">Belongs to the ATP-dependent AMP-binding enzyme family.</text>
</comment>
<dbReference type="PANTHER" id="PTHR45527:SF1">
    <property type="entry name" value="FATTY ACID SYNTHASE"/>
    <property type="match status" value="1"/>
</dbReference>
<dbReference type="Pfam" id="PF00501">
    <property type="entry name" value="AMP-binding"/>
    <property type="match status" value="1"/>
</dbReference>
<proteinExistence type="inferred from homology"/>
<dbReference type="NCBIfam" id="TIGR01733">
    <property type="entry name" value="AA-adenyl-dom"/>
    <property type="match status" value="1"/>
</dbReference>
<feature type="domain" description="Carrier" evidence="5">
    <location>
        <begin position="393"/>
        <end position="468"/>
    </location>
</feature>
<dbReference type="InterPro" id="IPR009081">
    <property type="entry name" value="PP-bd_ACP"/>
</dbReference>
<evidence type="ECO:0000313" key="7">
    <source>
        <dbReference type="Proteomes" id="UP000528460"/>
    </source>
</evidence>
<evidence type="ECO:0000259" key="5">
    <source>
        <dbReference type="PROSITE" id="PS50075"/>
    </source>
</evidence>